<organism evidence="3 4">
    <name type="scientific">Swingsia samuiensis</name>
    <dbReference type="NCBI Taxonomy" id="1293412"/>
    <lineage>
        <taxon>Bacteria</taxon>
        <taxon>Pseudomonadati</taxon>
        <taxon>Pseudomonadota</taxon>
        <taxon>Alphaproteobacteria</taxon>
        <taxon>Acetobacterales</taxon>
        <taxon>Acetobacteraceae</taxon>
        <taxon>Swingsia</taxon>
    </lineage>
</organism>
<protein>
    <submittedName>
        <fullName evidence="3">Transcriptional regulator</fullName>
    </submittedName>
</protein>
<dbReference type="PROSITE" id="PS50943">
    <property type="entry name" value="HTH_CROC1"/>
    <property type="match status" value="1"/>
</dbReference>
<keyword evidence="4" id="KW-1185">Reference proteome</keyword>
<dbReference type="AlphaFoldDB" id="A0A4Y6UP30"/>
<dbReference type="OrthoDB" id="7365273at2"/>
<feature type="region of interest" description="Disordered" evidence="1">
    <location>
        <begin position="130"/>
        <end position="163"/>
    </location>
</feature>
<evidence type="ECO:0000313" key="4">
    <source>
        <dbReference type="Proteomes" id="UP000316313"/>
    </source>
</evidence>
<keyword evidence="3" id="KW-0614">Plasmid</keyword>
<dbReference type="Pfam" id="PF13560">
    <property type="entry name" value="HTH_31"/>
    <property type="match status" value="1"/>
</dbReference>
<dbReference type="SMART" id="SM00530">
    <property type="entry name" value="HTH_XRE"/>
    <property type="match status" value="1"/>
</dbReference>
<dbReference type="EMBL" id="CP038142">
    <property type="protein sequence ID" value="QDH18101.1"/>
    <property type="molecule type" value="Genomic_DNA"/>
</dbReference>
<geneLocation type="plasmid" evidence="3">
    <name>unnamed1</name>
</geneLocation>
<dbReference type="Gene3D" id="1.10.260.40">
    <property type="entry name" value="lambda repressor-like DNA-binding domains"/>
    <property type="match status" value="1"/>
</dbReference>
<feature type="domain" description="HTH cro/C1-type" evidence="2">
    <location>
        <begin position="14"/>
        <end position="46"/>
    </location>
</feature>
<dbReference type="CDD" id="cd00093">
    <property type="entry name" value="HTH_XRE"/>
    <property type="match status" value="1"/>
</dbReference>
<sequence length="163" mass="17788">MQGIFNAADIGSQVREKRLAQGMNQTVLAQKLGCSRKWVSDIEQGNETAEIGRVLRALAMLGIKIFVGQSEAVESKEISPQYNEILAHRDQFGEVPQAMERIAKLGLVGNPMKENLERTIGPKLLPVQLPEAFKHEGQPSAATTEEVSATKPQLPKPGDGEDD</sequence>
<dbReference type="RefSeq" id="WP_141462487.1">
    <property type="nucleotide sequence ID" value="NZ_CP038142.1"/>
</dbReference>
<dbReference type="InterPro" id="IPR001387">
    <property type="entry name" value="Cro/C1-type_HTH"/>
</dbReference>
<dbReference type="Proteomes" id="UP000316313">
    <property type="component" value="Plasmid unnamed1"/>
</dbReference>
<dbReference type="SUPFAM" id="SSF47413">
    <property type="entry name" value="lambda repressor-like DNA-binding domains"/>
    <property type="match status" value="1"/>
</dbReference>
<name>A0A4Y6UP30_9PROT</name>
<gene>
    <name evidence="3" type="ORF">E3D00_10400</name>
</gene>
<proteinExistence type="predicted"/>
<evidence type="ECO:0000259" key="2">
    <source>
        <dbReference type="PROSITE" id="PS50943"/>
    </source>
</evidence>
<evidence type="ECO:0000256" key="1">
    <source>
        <dbReference type="SAM" id="MobiDB-lite"/>
    </source>
</evidence>
<accession>A0A4Y6UP30</accession>
<evidence type="ECO:0000313" key="3">
    <source>
        <dbReference type="EMBL" id="QDH18101.1"/>
    </source>
</evidence>
<dbReference type="GO" id="GO:0003677">
    <property type="term" value="F:DNA binding"/>
    <property type="evidence" value="ECO:0007669"/>
    <property type="project" value="InterPro"/>
</dbReference>
<feature type="compositionally biased region" description="Polar residues" evidence="1">
    <location>
        <begin position="140"/>
        <end position="151"/>
    </location>
</feature>
<dbReference type="InterPro" id="IPR010982">
    <property type="entry name" value="Lambda_DNA-bd_dom_sf"/>
</dbReference>
<reference evidence="3 4" key="1">
    <citation type="submission" date="2019-03" db="EMBL/GenBank/DDBJ databases">
        <title>The complete genome sequence of Swingsia samuiensis NBRC107927(T).</title>
        <authorList>
            <person name="Chua K.-O."/>
            <person name="Chan K.-G."/>
            <person name="See-Too W.-S."/>
        </authorList>
    </citation>
    <scope>NUCLEOTIDE SEQUENCE [LARGE SCALE GENOMIC DNA]</scope>
    <source>
        <strain evidence="3 4">AH83</strain>
        <plasmid evidence="3 4">unnamed1</plasmid>
    </source>
</reference>
<dbReference type="KEGG" id="ssam:E3D00_10400"/>